<dbReference type="AlphaFoldDB" id="K6C4F0"/>
<keyword evidence="1" id="KW-0812">Transmembrane</keyword>
<keyword evidence="1" id="KW-1133">Transmembrane helix</keyword>
<evidence type="ECO:0000313" key="2">
    <source>
        <dbReference type="EMBL" id="EKN65980.1"/>
    </source>
</evidence>
<protein>
    <submittedName>
        <fullName evidence="2">Uncharacterized protein</fullName>
    </submittedName>
</protein>
<dbReference type="eggNOG" id="ENOG5033V1Y">
    <property type="taxonomic scope" value="Bacteria"/>
</dbReference>
<evidence type="ECO:0000256" key="1">
    <source>
        <dbReference type="SAM" id="Phobius"/>
    </source>
</evidence>
<comment type="caution">
    <text evidence="2">The sequence shown here is derived from an EMBL/GenBank/DDBJ whole genome shotgun (WGS) entry which is preliminary data.</text>
</comment>
<reference evidence="2 3" key="1">
    <citation type="journal article" date="2012" name="Front. Microbiol.">
        <title>Redundancy and modularity in membrane-associated dissimilatory nitrate reduction in Bacillus.</title>
        <authorList>
            <person name="Heylen K."/>
            <person name="Keltjens J."/>
        </authorList>
    </citation>
    <scope>NUCLEOTIDE SEQUENCE [LARGE SCALE GENOMIC DNA]</scope>
    <source>
        <strain evidence="3">LMG 21833T</strain>
    </source>
</reference>
<proteinExistence type="predicted"/>
<feature type="transmembrane region" description="Helical" evidence="1">
    <location>
        <begin position="51"/>
        <end position="69"/>
    </location>
</feature>
<dbReference type="STRING" id="1117379.BABA_17592"/>
<keyword evidence="3" id="KW-1185">Reference proteome</keyword>
<evidence type="ECO:0000313" key="3">
    <source>
        <dbReference type="Proteomes" id="UP000006316"/>
    </source>
</evidence>
<dbReference type="Gene3D" id="2.60.40.3830">
    <property type="match status" value="1"/>
</dbReference>
<dbReference type="PATRIC" id="fig|1117379.3.peg.3642"/>
<dbReference type="Proteomes" id="UP000006316">
    <property type="component" value="Unassembled WGS sequence"/>
</dbReference>
<name>K6C4F0_9BACI</name>
<keyword evidence="1" id="KW-0472">Membrane</keyword>
<dbReference type="OrthoDB" id="2838751at2"/>
<gene>
    <name evidence="2" type="ORF">BABA_17592</name>
</gene>
<organism evidence="2 3">
    <name type="scientific">Neobacillus bataviensis LMG 21833</name>
    <dbReference type="NCBI Taxonomy" id="1117379"/>
    <lineage>
        <taxon>Bacteria</taxon>
        <taxon>Bacillati</taxon>
        <taxon>Bacillota</taxon>
        <taxon>Bacilli</taxon>
        <taxon>Bacillales</taxon>
        <taxon>Bacillaceae</taxon>
        <taxon>Neobacillus</taxon>
    </lineage>
</organism>
<dbReference type="RefSeq" id="WP_007086512.1">
    <property type="nucleotide sequence ID" value="NZ_AJLS01000123.1"/>
</dbReference>
<sequence length="322" mass="35781">MSHLSDKELLEVLADFPKHELTTIQRTEMLKKFSSSAGSHKPKRQFPVQRIAALAAVFILILIAPILYFTNGGDSAPRSGSTNIEAQEGDYFALKDESGKPLYGDSNFGIPNKVSLLAPKEWVVWDQRATSKIMVFLWGKDLAPDPTLSIDATHEATGIKQHLSTSRLSGGMYGADAHALVTFTPFDKRGKWNLEFTVSNTSGEKRKIGEFPIYVKDHYVLLGSKGTLLISQEDLYAGFYNDAYIEVSGENLPEEIELEITSEEDPTNISKFTFKEKTDYTTTDGEKISMYKGDFQIKKSGRYSFGVLGESNPVIIGKPTDQ</sequence>
<dbReference type="EMBL" id="AJLS01000123">
    <property type="protein sequence ID" value="EKN65980.1"/>
    <property type="molecule type" value="Genomic_DNA"/>
</dbReference>
<accession>K6C4F0</accession>